<evidence type="ECO:0000256" key="8">
    <source>
        <dbReference type="ARBA" id="ARBA00022691"/>
    </source>
</evidence>
<comment type="catalytic activity">
    <reaction evidence="14 18">
        <text>Typically cleaves a -Gly-|-Phe- bond to release an N-terminal, basic peptide of 5-8 residues from type IV prepilin, and then N-methylates the new N-terminal amino group, the methyl donor being S-adenosyl-L-methionine.</text>
        <dbReference type="EC" id="3.4.23.43"/>
    </reaction>
</comment>
<evidence type="ECO:0000256" key="4">
    <source>
        <dbReference type="ARBA" id="ARBA00022519"/>
    </source>
</evidence>
<dbReference type="InterPro" id="IPR014032">
    <property type="entry name" value="Peptidase_A24A_bac"/>
</dbReference>
<name>A0A6S6M285_9BACT</name>
<dbReference type="Pfam" id="PF06750">
    <property type="entry name" value="A24_N_bact"/>
    <property type="match status" value="1"/>
</dbReference>
<reference evidence="22 23" key="1">
    <citation type="submission" date="2020-06" db="EMBL/GenBank/DDBJ databases">
        <title>Interaction of electrochemicaly active bacteria, Geobacter bremensis R4 on different carbon anode.</title>
        <authorList>
            <person name="Meng L."/>
            <person name="Yoshida N."/>
        </authorList>
    </citation>
    <scope>NUCLEOTIDE SEQUENCE [LARGE SCALE GENOMIC DNA]</scope>
    <source>
        <strain evidence="22 23">R4</strain>
    </source>
</reference>
<keyword evidence="5 18" id="KW-0489">Methyltransferase</keyword>
<evidence type="ECO:0000256" key="14">
    <source>
        <dbReference type="ARBA" id="ARBA00050401"/>
    </source>
</evidence>
<dbReference type="Proteomes" id="UP000515472">
    <property type="component" value="Chromosome"/>
</dbReference>
<dbReference type="KEGG" id="gbn:GEOBRER4_26130"/>
<feature type="transmembrane region" description="Helical" evidence="19">
    <location>
        <begin position="210"/>
        <end position="236"/>
    </location>
</feature>
<dbReference type="FunFam" id="1.20.120.1220:FF:000001">
    <property type="entry name" value="Type 4 prepilin-like proteins leader peptide-processing enzyme"/>
    <property type="match status" value="1"/>
</dbReference>
<feature type="domain" description="Prepilin peptidase A24 N-terminal" evidence="21">
    <location>
        <begin position="14"/>
        <end position="96"/>
    </location>
</feature>
<evidence type="ECO:0000256" key="17">
    <source>
        <dbReference type="RuleBase" id="RU003793"/>
    </source>
</evidence>
<keyword evidence="6 18" id="KW-0645">Protease</keyword>
<keyword evidence="3" id="KW-1003">Cell membrane</keyword>
<dbReference type="PRINTS" id="PR00864">
    <property type="entry name" value="PREPILNPTASE"/>
</dbReference>
<protein>
    <recommendedName>
        <fullName evidence="16 18">Prepilin leader peptidase/N-methyltransferase</fullName>
        <ecNumber evidence="18">2.1.1.-</ecNumber>
        <ecNumber evidence="15 18">3.4.23.43</ecNumber>
    </recommendedName>
</protein>
<dbReference type="InterPro" id="IPR050882">
    <property type="entry name" value="Prepilin_peptidase/N-MTase"/>
</dbReference>
<evidence type="ECO:0000313" key="23">
    <source>
        <dbReference type="Proteomes" id="UP000515472"/>
    </source>
</evidence>
<keyword evidence="11 19" id="KW-1133">Transmembrane helix</keyword>
<keyword evidence="9 18" id="KW-0812">Transmembrane</keyword>
<dbReference type="GO" id="GO:0032259">
    <property type="term" value="P:methylation"/>
    <property type="evidence" value="ECO:0007669"/>
    <property type="project" value="UniProtKB-KW"/>
</dbReference>
<keyword evidence="12 19" id="KW-0472">Membrane</keyword>
<evidence type="ECO:0000256" key="15">
    <source>
        <dbReference type="ARBA" id="ARBA00067082"/>
    </source>
</evidence>
<comment type="function">
    <text evidence="18">Plays an essential role in type IV pili and type II pseudopili formation by proteolytically removing the leader sequence from substrate proteins and subsequently monomethylating the alpha-amino group of the newly exposed N-terminal phenylalanine.</text>
</comment>
<keyword evidence="23" id="KW-1185">Reference proteome</keyword>
<sequence length="274" mass="29719">MSIPYIIYSSFAFILGGVVGSFLNVCICRMPHGESVVSPPSHCPKCDYRIRWYDNIPVLSYLVLRGKCRGCGAPISIQYPLVELLNAFLTLALFIRLFPVRLIEEAPFEVVLRQGTVFGILFVFCSALVVVTFIDLEHQIIPDAITLPGIVVGFAASFFIPQLGWLDSLIGIVAGGGSLLLIAYVYQAVAKKDGMGGGDIKLLAMMGAFLGWKAVIFIIFTGSLIGSVIGVSVMLARKENSSLAIPFGPFLASGAVLYIFYGGRIIRWYLSMGS</sequence>
<feature type="transmembrane region" description="Helical" evidence="19">
    <location>
        <begin position="6"/>
        <end position="27"/>
    </location>
</feature>
<comment type="subcellular location">
    <subcellularLocation>
        <location evidence="1">Cell inner membrane</location>
        <topology evidence="1">Multi-pass membrane protein</topology>
    </subcellularLocation>
    <subcellularLocation>
        <location evidence="18">Cell membrane</location>
        <topology evidence="18">Multi-pass membrane protein</topology>
    </subcellularLocation>
</comment>
<feature type="transmembrane region" description="Helical" evidence="19">
    <location>
        <begin position="169"/>
        <end position="189"/>
    </location>
</feature>
<dbReference type="GO" id="GO:0006465">
    <property type="term" value="P:signal peptide processing"/>
    <property type="evidence" value="ECO:0007669"/>
    <property type="project" value="TreeGrafter"/>
</dbReference>
<evidence type="ECO:0000256" key="6">
    <source>
        <dbReference type="ARBA" id="ARBA00022670"/>
    </source>
</evidence>
<dbReference type="PANTHER" id="PTHR30487:SF0">
    <property type="entry name" value="PREPILIN LEADER PEPTIDASE_N-METHYLTRANSFERASE-RELATED"/>
    <property type="match status" value="1"/>
</dbReference>
<dbReference type="Gene3D" id="1.20.120.1220">
    <property type="match status" value="1"/>
</dbReference>
<feature type="transmembrane region" description="Helical" evidence="19">
    <location>
        <begin position="145"/>
        <end position="163"/>
    </location>
</feature>
<organism evidence="22 23">
    <name type="scientific">Citrifermentans bremense</name>
    <dbReference type="NCBI Taxonomy" id="60035"/>
    <lineage>
        <taxon>Bacteria</taxon>
        <taxon>Pseudomonadati</taxon>
        <taxon>Thermodesulfobacteriota</taxon>
        <taxon>Desulfuromonadia</taxon>
        <taxon>Geobacterales</taxon>
        <taxon>Geobacteraceae</taxon>
        <taxon>Citrifermentans</taxon>
    </lineage>
</organism>
<evidence type="ECO:0000256" key="13">
    <source>
        <dbReference type="ARBA" id="ARBA00023268"/>
    </source>
</evidence>
<evidence type="ECO:0000259" key="21">
    <source>
        <dbReference type="Pfam" id="PF06750"/>
    </source>
</evidence>
<dbReference type="RefSeq" id="WP_085812161.1">
    <property type="nucleotide sequence ID" value="NZ_AP023213.1"/>
</dbReference>
<dbReference type="PANTHER" id="PTHR30487">
    <property type="entry name" value="TYPE 4 PREPILIN-LIKE PROTEINS LEADER PEPTIDE-PROCESSING ENZYME"/>
    <property type="match status" value="1"/>
</dbReference>
<evidence type="ECO:0000256" key="5">
    <source>
        <dbReference type="ARBA" id="ARBA00022603"/>
    </source>
</evidence>
<keyword evidence="10 18" id="KW-0378">Hydrolase</keyword>
<feature type="transmembrane region" description="Helical" evidence="19">
    <location>
        <begin position="242"/>
        <end position="261"/>
    </location>
</feature>
<accession>A0A6S6M285</accession>
<comment type="similarity">
    <text evidence="2 17">Belongs to the peptidase A24 family.</text>
</comment>
<keyword evidence="7 18" id="KW-0808">Transferase</keyword>
<keyword evidence="8" id="KW-0949">S-adenosyl-L-methionine</keyword>
<proteinExistence type="inferred from homology"/>
<evidence type="ECO:0000259" key="20">
    <source>
        <dbReference type="Pfam" id="PF01478"/>
    </source>
</evidence>
<evidence type="ECO:0000256" key="11">
    <source>
        <dbReference type="ARBA" id="ARBA00022989"/>
    </source>
</evidence>
<keyword evidence="13 18" id="KW-0511">Multifunctional enzyme</keyword>
<dbReference type="InterPro" id="IPR010627">
    <property type="entry name" value="Prepilin_pept_A24_N"/>
</dbReference>
<dbReference type="GO" id="GO:0004190">
    <property type="term" value="F:aspartic-type endopeptidase activity"/>
    <property type="evidence" value="ECO:0007669"/>
    <property type="project" value="UniProtKB-EC"/>
</dbReference>
<dbReference type="GO" id="GO:0008168">
    <property type="term" value="F:methyltransferase activity"/>
    <property type="evidence" value="ECO:0007669"/>
    <property type="project" value="UniProtKB-KW"/>
</dbReference>
<dbReference type="EC" id="2.1.1.-" evidence="18"/>
<feature type="domain" description="Prepilin type IV endopeptidase peptidase" evidence="20">
    <location>
        <begin position="122"/>
        <end position="231"/>
    </location>
</feature>
<dbReference type="EC" id="3.4.23.43" evidence="15 18"/>
<dbReference type="AlphaFoldDB" id="A0A6S6M285"/>
<dbReference type="Pfam" id="PF01478">
    <property type="entry name" value="Peptidase_A24"/>
    <property type="match status" value="1"/>
</dbReference>
<feature type="transmembrane region" description="Helical" evidence="19">
    <location>
        <begin position="115"/>
        <end position="133"/>
    </location>
</feature>
<evidence type="ECO:0000256" key="16">
    <source>
        <dbReference type="ARBA" id="ARBA00071870"/>
    </source>
</evidence>
<dbReference type="InterPro" id="IPR000045">
    <property type="entry name" value="Prepilin_IV_endopep_pep"/>
</dbReference>
<keyword evidence="4" id="KW-0997">Cell inner membrane</keyword>
<evidence type="ECO:0000313" key="22">
    <source>
        <dbReference type="EMBL" id="BCG47863.1"/>
    </source>
</evidence>
<gene>
    <name evidence="22" type="ORF">GEOBRER4_n2711</name>
</gene>
<evidence type="ECO:0000256" key="12">
    <source>
        <dbReference type="ARBA" id="ARBA00023136"/>
    </source>
</evidence>
<evidence type="ECO:0000256" key="7">
    <source>
        <dbReference type="ARBA" id="ARBA00022679"/>
    </source>
</evidence>
<dbReference type="GO" id="GO:0005886">
    <property type="term" value="C:plasma membrane"/>
    <property type="evidence" value="ECO:0007669"/>
    <property type="project" value="UniProtKB-SubCell"/>
</dbReference>
<evidence type="ECO:0000256" key="2">
    <source>
        <dbReference type="ARBA" id="ARBA00005801"/>
    </source>
</evidence>
<evidence type="ECO:0000256" key="1">
    <source>
        <dbReference type="ARBA" id="ARBA00004429"/>
    </source>
</evidence>
<evidence type="ECO:0000256" key="18">
    <source>
        <dbReference type="RuleBase" id="RU003794"/>
    </source>
</evidence>
<evidence type="ECO:0000256" key="19">
    <source>
        <dbReference type="SAM" id="Phobius"/>
    </source>
</evidence>
<evidence type="ECO:0000256" key="9">
    <source>
        <dbReference type="ARBA" id="ARBA00022692"/>
    </source>
</evidence>
<evidence type="ECO:0000256" key="10">
    <source>
        <dbReference type="ARBA" id="ARBA00022801"/>
    </source>
</evidence>
<evidence type="ECO:0000256" key="3">
    <source>
        <dbReference type="ARBA" id="ARBA00022475"/>
    </source>
</evidence>
<dbReference type="EMBL" id="AP023213">
    <property type="protein sequence ID" value="BCG47863.1"/>
    <property type="molecule type" value="Genomic_DNA"/>
</dbReference>